<dbReference type="InterPro" id="IPR008274">
    <property type="entry name" value="AldOxase/xan_DH_MoCoBD1"/>
</dbReference>
<dbReference type="Pfam" id="PF01315">
    <property type="entry name" value="Ald_Xan_dh_C"/>
    <property type="match status" value="1"/>
</dbReference>
<dbReference type="CDD" id="cd00207">
    <property type="entry name" value="fer2"/>
    <property type="match status" value="1"/>
</dbReference>
<dbReference type="InterPro" id="IPR016208">
    <property type="entry name" value="Ald_Oxase/xanthine_DH-like"/>
</dbReference>
<name>A0ABW1LH01_9ACTN</name>
<dbReference type="InterPro" id="IPR036884">
    <property type="entry name" value="2Fe-2S-bd_dom_sf"/>
</dbReference>
<dbReference type="Gene3D" id="3.90.1170.50">
    <property type="entry name" value="Aldehyde oxidase/xanthine dehydrogenase, a/b hammerhead"/>
    <property type="match status" value="1"/>
</dbReference>
<dbReference type="PROSITE" id="PS00197">
    <property type="entry name" value="2FE2S_FER_1"/>
    <property type="match status" value="1"/>
</dbReference>
<evidence type="ECO:0000256" key="4">
    <source>
        <dbReference type="ARBA" id="ARBA00023004"/>
    </source>
</evidence>
<keyword evidence="7" id="KW-1185">Reference proteome</keyword>
<organism evidence="6 7">
    <name type="scientific">Nocardioides hankookensis</name>
    <dbReference type="NCBI Taxonomy" id="443157"/>
    <lineage>
        <taxon>Bacteria</taxon>
        <taxon>Bacillati</taxon>
        <taxon>Actinomycetota</taxon>
        <taxon>Actinomycetes</taxon>
        <taxon>Propionibacteriales</taxon>
        <taxon>Nocardioidaceae</taxon>
        <taxon>Nocardioides</taxon>
    </lineage>
</organism>
<dbReference type="SUPFAM" id="SSF54665">
    <property type="entry name" value="CO dehydrogenase molybdoprotein N-domain-like"/>
    <property type="match status" value="1"/>
</dbReference>
<dbReference type="InterPro" id="IPR037165">
    <property type="entry name" value="AldOxase/xan_DH_Mopterin-bd_sf"/>
</dbReference>
<dbReference type="SMART" id="SM01008">
    <property type="entry name" value="Ald_Xan_dh_C"/>
    <property type="match status" value="1"/>
</dbReference>
<gene>
    <name evidence="6" type="ORF">ACFPYL_07040</name>
</gene>
<dbReference type="EMBL" id="JBHSRJ010000004">
    <property type="protein sequence ID" value="MFC6042821.1"/>
    <property type="molecule type" value="Genomic_DNA"/>
</dbReference>
<dbReference type="PROSITE" id="PS51085">
    <property type="entry name" value="2FE2S_FER_2"/>
    <property type="match status" value="1"/>
</dbReference>
<comment type="caution">
    <text evidence="6">The sequence shown here is derived from an EMBL/GenBank/DDBJ whole genome shotgun (WGS) entry which is preliminary data.</text>
</comment>
<dbReference type="InterPro" id="IPR001041">
    <property type="entry name" value="2Fe-2S_ferredoxin-type"/>
</dbReference>
<dbReference type="Pfam" id="PF20256">
    <property type="entry name" value="MoCoBD_2"/>
    <property type="match status" value="2"/>
</dbReference>
<evidence type="ECO:0000256" key="2">
    <source>
        <dbReference type="ARBA" id="ARBA00022723"/>
    </source>
</evidence>
<evidence type="ECO:0000256" key="1">
    <source>
        <dbReference type="ARBA" id="ARBA00006849"/>
    </source>
</evidence>
<dbReference type="SUPFAM" id="SSF54292">
    <property type="entry name" value="2Fe-2S ferredoxin-like"/>
    <property type="match status" value="1"/>
</dbReference>
<keyword evidence="2" id="KW-0479">Metal-binding</keyword>
<dbReference type="InterPro" id="IPR046867">
    <property type="entry name" value="AldOxase/xan_DH_MoCoBD2"/>
</dbReference>
<dbReference type="Pfam" id="PF02738">
    <property type="entry name" value="MoCoBD_1"/>
    <property type="match status" value="1"/>
</dbReference>
<reference evidence="7" key="1">
    <citation type="journal article" date="2019" name="Int. J. Syst. Evol. Microbiol.">
        <title>The Global Catalogue of Microorganisms (GCM) 10K type strain sequencing project: providing services to taxonomists for standard genome sequencing and annotation.</title>
        <authorList>
            <consortium name="The Broad Institute Genomics Platform"/>
            <consortium name="The Broad Institute Genome Sequencing Center for Infectious Disease"/>
            <person name="Wu L."/>
            <person name="Ma J."/>
        </authorList>
    </citation>
    <scope>NUCLEOTIDE SEQUENCE [LARGE SCALE GENOMIC DNA]</scope>
    <source>
        <strain evidence="7">CCUG 54522</strain>
    </source>
</reference>
<dbReference type="InterPro" id="IPR036010">
    <property type="entry name" value="2Fe-2S_ferredoxin-like_sf"/>
</dbReference>
<dbReference type="InterPro" id="IPR006058">
    <property type="entry name" value="2Fe2S_fd_BS"/>
</dbReference>
<dbReference type="InterPro" id="IPR002888">
    <property type="entry name" value="2Fe-2S-bd"/>
</dbReference>
<keyword evidence="4" id="KW-0408">Iron</keyword>
<dbReference type="Proteomes" id="UP001596135">
    <property type="component" value="Unassembled WGS sequence"/>
</dbReference>
<dbReference type="Pfam" id="PF00111">
    <property type="entry name" value="Fer2"/>
    <property type="match status" value="1"/>
</dbReference>
<protein>
    <submittedName>
        <fullName evidence="6">Molybdopterin-dependent oxidoreductase</fullName>
    </submittedName>
</protein>
<dbReference type="InterPro" id="IPR000674">
    <property type="entry name" value="Ald_Oxase/Xan_DH_a/b"/>
</dbReference>
<dbReference type="Gene3D" id="3.10.20.30">
    <property type="match status" value="1"/>
</dbReference>
<sequence length="867" mass="91077">MKVNGEPVGTTPAPGQCLRTFLRDAGRLDVKKGCDSGDCGACTVHVDGAPVHSCLYPAARAVEHDVTTLAGLGTAEDPHPVQRAFADAAGFQCGFCTAGFVMTAAGAPEGARHGAALERCFKGNLCRCTGYRSIRDALAGRTNVGPTTADGAAFGASLGAPAAQRVVTGAEAYTLDLPATGVLHTALVQSPHAHARITRIDTSRAEAAPGVRLVLTHLDVPDVLYSTARHESRLDDPDDTRMLDDVVRFRGQRVAAVVATSVREAQLAAALVEIEYDVLPAVFDPEAARAAGAPLLHDDKGPESRIAETGRNVVAQTHGEVGDVTAGLARAAATVSGTWRTARVTHAALETHGARGWLDEDGRLVVRSSTQVPFLVRAELAHVLGLDEDRVRVVAGRVGGGFGGKQEMLVEDLVALAVLRLRQPVQLELTREQQFTLAPCRHPMRVSVTAGADAEGVLTALVVDVLSDAGAYGNHSVGVLFHGCHESVALYRCANKRVDAEAVYTNNLPSGAFRGYGLGQVIFGIESALDELARELGLSPVELRRRNVVRPGDDFIVNDAPDVDLVFGSYGLDQCLDLVEEALATGGEQAPEGWAVGEGTAASMIATIPPRGHHSEATVAIDVDGTVTVGVGSAEFGNGSATVHVQLVAEELGIDPVRIRLHSSDTDAAAYDTGAFGSTGSVVAGMAVTRAARALRAALDAGETPPLSRSGHHSGTPRSVAFNVHGVRVAVDRVTGELRVLRSVHAVDAGRVINPEQLRGQVEGGVAQALGSALQEEMVVRDGEVVTRAFRHYRVPQVADVPPTEVLFADTYDELGPRGAKSMSEAPYNPVAPAIANAVRDALGVRPHELPMSRDRLWRLATTQETP</sequence>
<comment type="similarity">
    <text evidence="1">Belongs to the xanthine dehydrogenase family.</text>
</comment>
<feature type="domain" description="2Fe-2S ferredoxin-type" evidence="5">
    <location>
        <begin position="1"/>
        <end position="72"/>
    </location>
</feature>
<proteinExistence type="inferred from homology"/>
<dbReference type="PANTHER" id="PTHR11908:SF157">
    <property type="entry name" value="XANTHINE DEHYDROGENASE SUBUNIT D-RELATED"/>
    <property type="match status" value="1"/>
</dbReference>
<evidence type="ECO:0000313" key="7">
    <source>
        <dbReference type="Proteomes" id="UP001596135"/>
    </source>
</evidence>
<keyword evidence="3" id="KW-0560">Oxidoreductase</keyword>
<dbReference type="Gene3D" id="3.30.365.10">
    <property type="entry name" value="Aldehyde oxidase/xanthine dehydrogenase, molybdopterin binding domain"/>
    <property type="match status" value="5"/>
</dbReference>
<dbReference type="PANTHER" id="PTHR11908">
    <property type="entry name" value="XANTHINE DEHYDROGENASE"/>
    <property type="match status" value="1"/>
</dbReference>
<evidence type="ECO:0000313" key="6">
    <source>
        <dbReference type="EMBL" id="MFC6042821.1"/>
    </source>
</evidence>
<dbReference type="RefSeq" id="WP_379152230.1">
    <property type="nucleotide sequence ID" value="NZ_JBHSRJ010000004.1"/>
</dbReference>
<dbReference type="InterPro" id="IPR012675">
    <property type="entry name" value="Beta-grasp_dom_sf"/>
</dbReference>
<accession>A0ABW1LH01</accession>
<evidence type="ECO:0000256" key="3">
    <source>
        <dbReference type="ARBA" id="ARBA00023002"/>
    </source>
</evidence>
<evidence type="ECO:0000259" key="5">
    <source>
        <dbReference type="PROSITE" id="PS51085"/>
    </source>
</evidence>
<dbReference type="InterPro" id="IPR036856">
    <property type="entry name" value="Ald_Oxase/Xan_DH_a/b_sf"/>
</dbReference>
<dbReference type="Pfam" id="PF01799">
    <property type="entry name" value="Fer2_2"/>
    <property type="match status" value="1"/>
</dbReference>
<dbReference type="Gene3D" id="1.10.150.120">
    <property type="entry name" value="[2Fe-2S]-binding domain"/>
    <property type="match status" value="1"/>
</dbReference>
<dbReference type="SUPFAM" id="SSF56003">
    <property type="entry name" value="Molybdenum cofactor-binding domain"/>
    <property type="match status" value="1"/>
</dbReference>
<dbReference type="SUPFAM" id="SSF47741">
    <property type="entry name" value="CO dehydrogenase ISP C-domain like"/>
    <property type="match status" value="1"/>
</dbReference>